<keyword evidence="3" id="KW-1185">Reference proteome</keyword>
<name>A0ABY8U3P3_TETOB</name>
<gene>
    <name evidence="2" type="ORF">OEZ85_012801</name>
</gene>
<organism evidence="2 3">
    <name type="scientific">Tetradesmus obliquus</name>
    <name type="common">Green alga</name>
    <name type="synonym">Acutodesmus obliquus</name>
    <dbReference type="NCBI Taxonomy" id="3088"/>
    <lineage>
        <taxon>Eukaryota</taxon>
        <taxon>Viridiplantae</taxon>
        <taxon>Chlorophyta</taxon>
        <taxon>core chlorophytes</taxon>
        <taxon>Chlorophyceae</taxon>
        <taxon>CS clade</taxon>
        <taxon>Sphaeropleales</taxon>
        <taxon>Scenedesmaceae</taxon>
        <taxon>Tetradesmus</taxon>
    </lineage>
</organism>
<reference evidence="2 3" key="1">
    <citation type="submission" date="2023-05" db="EMBL/GenBank/DDBJ databases">
        <title>A 100% complete, gapless, phased diploid assembly of the Scenedesmus obliquus UTEX 3031 genome.</title>
        <authorList>
            <person name="Biondi T.C."/>
            <person name="Hanschen E.R."/>
            <person name="Kwon T."/>
            <person name="Eng W."/>
            <person name="Kruse C.P.S."/>
            <person name="Koehler S.I."/>
            <person name="Kunde Y."/>
            <person name="Gleasner C.D."/>
            <person name="You Mak K.T."/>
            <person name="Polle J."/>
            <person name="Hovde B.T."/>
            <person name="Starkenburg S.R."/>
        </authorList>
    </citation>
    <scope>NUCLEOTIDE SEQUENCE [LARGE SCALE GENOMIC DNA]</scope>
    <source>
        <strain evidence="2 3">DOE0152z</strain>
    </source>
</reference>
<evidence type="ECO:0000313" key="3">
    <source>
        <dbReference type="Proteomes" id="UP001244341"/>
    </source>
</evidence>
<sequence>MSGSSCSAVKGWLVGLRSLQIAAMLTGTAFLAMTLAYVGSAQQLGITIVELVSSLAAVALCIVWLAYTLKPAKRAQAGCCTNRDSCITFRYDVSWDGVFTVVYCVKLVAGVVQGATILAVVLNGVMMTLFIATALLSKKMGQQAREEQQGITYVTPVVAAAPAAAAGPGAPPKVVECV</sequence>
<evidence type="ECO:0008006" key="4">
    <source>
        <dbReference type="Google" id="ProtNLM"/>
    </source>
</evidence>
<accession>A0ABY8U3P3</accession>
<evidence type="ECO:0000256" key="1">
    <source>
        <dbReference type="SAM" id="Phobius"/>
    </source>
</evidence>
<evidence type="ECO:0000313" key="2">
    <source>
        <dbReference type="EMBL" id="WIA16076.1"/>
    </source>
</evidence>
<feature type="transmembrane region" description="Helical" evidence="1">
    <location>
        <begin position="93"/>
        <end position="111"/>
    </location>
</feature>
<keyword evidence="1" id="KW-0812">Transmembrane</keyword>
<dbReference type="EMBL" id="CP126214">
    <property type="protein sequence ID" value="WIA16076.1"/>
    <property type="molecule type" value="Genomic_DNA"/>
</dbReference>
<feature type="transmembrane region" description="Helical" evidence="1">
    <location>
        <begin position="117"/>
        <end position="136"/>
    </location>
</feature>
<keyword evidence="1" id="KW-0472">Membrane</keyword>
<feature type="transmembrane region" description="Helical" evidence="1">
    <location>
        <begin position="44"/>
        <end position="67"/>
    </location>
</feature>
<proteinExistence type="predicted"/>
<protein>
    <recommendedName>
        <fullName evidence="4">MARVEL domain-containing protein</fullName>
    </recommendedName>
</protein>
<feature type="transmembrane region" description="Helical" evidence="1">
    <location>
        <begin position="21"/>
        <end position="38"/>
    </location>
</feature>
<keyword evidence="1" id="KW-1133">Transmembrane helix</keyword>
<dbReference type="Proteomes" id="UP001244341">
    <property type="component" value="Chromosome 7b"/>
</dbReference>